<sequence>MRVRSRARSRSASWVNCVIAQQLGFHVSRIDRGTTPGSRSRYRSAVVDKGGEARGSRTVCGKPGSQSLLVKQGASGYDVTHEDRQNNVCGYQGSTGSSREEPSGTDSLQMTTAGRERKDRLGLALNVVREFREN</sequence>
<comment type="caution">
    <text evidence="2">The sequence shown here is derived from an EMBL/GenBank/DDBJ whole genome shotgun (WGS) entry which is preliminary data.</text>
</comment>
<feature type="region of interest" description="Disordered" evidence="1">
    <location>
        <begin position="30"/>
        <end position="65"/>
    </location>
</feature>
<gene>
    <name evidence="2" type="ORF">DPMN_095686</name>
</gene>
<evidence type="ECO:0000256" key="1">
    <source>
        <dbReference type="SAM" id="MobiDB-lite"/>
    </source>
</evidence>
<evidence type="ECO:0000313" key="2">
    <source>
        <dbReference type="EMBL" id="KAH3853164.1"/>
    </source>
</evidence>
<proteinExistence type="predicted"/>
<accession>A0A9D4L8C9</accession>
<reference evidence="2" key="1">
    <citation type="journal article" date="2019" name="bioRxiv">
        <title>The Genome of the Zebra Mussel, Dreissena polymorpha: A Resource for Invasive Species Research.</title>
        <authorList>
            <person name="McCartney M.A."/>
            <person name="Auch B."/>
            <person name="Kono T."/>
            <person name="Mallez S."/>
            <person name="Zhang Y."/>
            <person name="Obille A."/>
            <person name="Becker A."/>
            <person name="Abrahante J.E."/>
            <person name="Garbe J."/>
            <person name="Badalamenti J.P."/>
            <person name="Herman A."/>
            <person name="Mangelson H."/>
            <person name="Liachko I."/>
            <person name="Sullivan S."/>
            <person name="Sone E.D."/>
            <person name="Koren S."/>
            <person name="Silverstein K.A.T."/>
            <person name="Beckman K.B."/>
            <person name="Gohl D.M."/>
        </authorList>
    </citation>
    <scope>NUCLEOTIDE SEQUENCE</scope>
    <source>
        <strain evidence="2">Duluth1</strain>
        <tissue evidence="2">Whole animal</tissue>
    </source>
</reference>
<evidence type="ECO:0000313" key="3">
    <source>
        <dbReference type="Proteomes" id="UP000828390"/>
    </source>
</evidence>
<dbReference type="EMBL" id="JAIWYP010000003">
    <property type="protein sequence ID" value="KAH3853164.1"/>
    <property type="molecule type" value="Genomic_DNA"/>
</dbReference>
<reference evidence="2" key="2">
    <citation type="submission" date="2020-11" db="EMBL/GenBank/DDBJ databases">
        <authorList>
            <person name="McCartney M.A."/>
            <person name="Auch B."/>
            <person name="Kono T."/>
            <person name="Mallez S."/>
            <person name="Becker A."/>
            <person name="Gohl D.M."/>
            <person name="Silverstein K.A.T."/>
            <person name="Koren S."/>
            <person name="Bechman K.B."/>
            <person name="Herman A."/>
            <person name="Abrahante J.E."/>
            <person name="Garbe J."/>
        </authorList>
    </citation>
    <scope>NUCLEOTIDE SEQUENCE</scope>
    <source>
        <strain evidence="2">Duluth1</strain>
        <tissue evidence="2">Whole animal</tissue>
    </source>
</reference>
<dbReference type="AlphaFoldDB" id="A0A9D4L8C9"/>
<name>A0A9D4L8C9_DREPO</name>
<dbReference type="Proteomes" id="UP000828390">
    <property type="component" value="Unassembled WGS sequence"/>
</dbReference>
<organism evidence="2 3">
    <name type="scientific">Dreissena polymorpha</name>
    <name type="common">Zebra mussel</name>
    <name type="synonym">Mytilus polymorpha</name>
    <dbReference type="NCBI Taxonomy" id="45954"/>
    <lineage>
        <taxon>Eukaryota</taxon>
        <taxon>Metazoa</taxon>
        <taxon>Spiralia</taxon>
        <taxon>Lophotrochozoa</taxon>
        <taxon>Mollusca</taxon>
        <taxon>Bivalvia</taxon>
        <taxon>Autobranchia</taxon>
        <taxon>Heteroconchia</taxon>
        <taxon>Euheterodonta</taxon>
        <taxon>Imparidentia</taxon>
        <taxon>Neoheterodontei</taxon>
        <taxon>Myida</taxon>
        <taxon>Dreissenoidea</taxon>
        <taxon>Dreissenidae</taxon>
        <taxon>Dreissena</taxon>
    </lineage>
</organism>
<feature type="region of interest" description="Disordered" evidence="1">
    <location>
        <begin position="90"/>
        <end position="117"/>
    </location>
</feature>
<keyword evidence="3" id="KW-1185">Reference proteome</keyword>
<protein>
    <submittedName>
        <fullName evidence="2">Uncharacterized protein</fullName>
    </submittedName>
</protein>